<dbReference type="GO" id="GO:0072699">
    <property type="term" value="P:protein localization to cortical microtubule cytoskeleton"/>
    <property type="evidence" value="ECO:0000318"/>
    <property type="project" value="GO_Central"/>
</dbReference>
<reference evidence="4 5" key="1">
    <citation type="journal article" date="2013" name="Proc. Natl. Acad. Sci. U.S.A.">
        <title>Fine-scale variation in meiotic recombination in Mimulus inferred from population shotgun sequencing.</title>
        <authorList>
            <person name="Hellsten U."/>
            <person name="Wright K.M."/>
            <person name="Jenkins J."/>
            <person name="Shu S."/>
            <person name="Yuan Y."/>
            <person name="Wessler S.R."/>
            <person name="Schmutz J."/>
            <person name="Willis J.H."/>
            <person name="Rokhsar D.S."/>
        </authorList>
    </citation>
    <scope>NUCLEOTIDE SEQUENCE [LARGE SCALE GENOMIC DNA]</scope>
    <source>
        <strain evidence="5">cv. DUN x IM62</strain>
    </source>
</reference>
<evidence type="ECO:0000313" key="5">
    <source>
        <dbReference type="Proteomes" id="UP000030748"/>
    </source>
</evidence>
<dbReference type="EMBL" id="KI630264">
    <property type="protein sequence ID" value="EYU43353.1"/>
    <property type="molecule type" value="Genomic_DNA"/>
</dbReference>
<name>A0A022RUC8_ERYGU</name>
<dbReference type="AlphaFoldDB" id="A0A022RUC8"/>
<dbReference type="PANTHER" id="PTHR31342">
    <property type="entry name" value="PROTEIN CHUP1, CHLOROPLASTIC"/>
    <property type="match status" value="1"/>
</dbReference>
<feature type="compositionally biased region" description="Pro residues" evidence="3">
    <location>
        <begin position="315"/>
        <end position="356"/>
    </location>
</feature>
<protein>
    <recommendedName>
        <fullName evidence="6">Protein CHUP1, chloroplastic</fullName>
    </recommendedName>
</protein>
<proteinExistence type="predicted"/>
<keyword evidence="5" id="KW-1185">Reference proteome</keyword>
<evidence type="ECO:0000256" key="1">
    <source>
        <dbReference type="ARBA" id="ARBA00023054"/>
    </source>
</evidence>
<dbReference type="STRING" id="4155.A0A022RUC8"/>
<dbReference type="OMA" id="MPATYKS"/>
<feature type="region of interest" description="Disordered" evidence="3">
    <location>
        <begin position="1"/>
        <end position="52"/>
    </location>
</feature>
<evidence type="ECO:0008006" key="6">
    <source>
        <dbReference type="Google" id="ProtNLM"/>
    </source>
</evidence>
<evidence type="ECO:0000313" key="4">
    <source>
        <dbReference type="EMBL" id="EYU43353.1"/>
    </source>
</evidence>
<evidence type="ECO:0000256" key="3">
    <source>
        <dbReference type="SAM" id="MobiDB-lite"/>
    </source>
</evidence>
<accession>A0A022RUC8</accession>
<dbReference type="PhylomeDB" id="A0A022RUC8"/>
<feature type="region of interest" description="Disordered" evidence="3">
    <location>
        <begin position="259"/>
        <end position="369"/>
    </location>
</feature>
<dbReference type="eggNOG" id="ENOG502QS69">
    <property type="taxonomic scope" value="Eukaryota"/>
</dbReference>
<feature type="compositionally biased region" description="Low complexity" evidence="3">
    <location>
        <begin position="274"/>
        <end position="296"/>
    </location>
</feature>
<feature type="coiled-coil region" evidence="2">
    <location>
        <begin position="76"/>
        <end position="176"/>
    </location>
</feature>
<sequence length="647" mass="71827">MVAGKVKTAMGLQKSPATTKQKSDASPKPGLVVSSTPSSAKNQQQQQKGSAAAFTRSFGVYFPRASAQVQPRPPDVTELLRLVEELRERESRLKTELLEQKLLKESVAILPVLEKEISNKDAEIERSRKKIECLETENERLREENEFLHVELTKQNHKYEEKIKYMQSELSDIKRTIAGRTQEQEDASSSSTTPKLIDVTNSYHKSSFSARCLRKCPTQNSTAANLFENINLKNELAEVKKEEFVEDIPEHSVALMGIRSRAPRVPKPPPPRPSASLFSSFSSSASSSLTSSVSSPCYGSLSDSADRALAEISNIPPPPPPPMPSAKLAPPPPPPPPPPPVNSKSTAPPPPPPPPKGSKSKPPQEKVRRIPEVVEFYHSLMRRDLNFRRDSGGGGGPSDAAGASAKDMIGEIENRSAHLLAIKTDVETQGDFIRFLIKEVEGAAFTDIEDVVPFVKWLDDELSYLVDERAVLKHFDWPEQKADALREAAFGYSDLKKLESEASSFRDDPRQHSGPALKKMQSLFEKLEHGVYNLSRLRESASKRYKLYQIPMNWMMDTGFVSQIKLASVKLAMKYMKRVSAELGIVGGGGPEEEDLILQGVKFAFRVHQFAGGFDVETMRAFQELRDKAQSCCQNQSKFVCKNPLAN</sequence>
<keyword evidence="1 2" id="KW-0175">Coiled coil</keyword>
<organism evidence="4 5">
    <name type="scientific">Erythranthe guttata</name>
    <name type="common">Yellow monkey flower</name>
    <name type="synonym">Mimulus guttatus</name>
    <dbReference type="NCBI Taxonomy" id="4155"/>
    <lineage>
        <taxon>Eukaryota</taxon>
        <taxon>Viridiplantae</taxon>
        <taxon>Streptophyta</taxon>
        <taxon>Embryophyta</taxon>
        <taxon>Tracheophyta</taxon>
        <taxon>Spermatophyta</taxon>
        <taxon>Magnoliopsida</taxon>
        <taxon>eudicotyledons</taxon>
        <taxon>Gunneridae</taxon>
        <taxon>Pentapetalae</taxon>
        <taxon>asterids</taxon>
        <taxon>lamiids</taxon>
        <taxon>Lamiales</taxon>
        <taxon>Phrymaceae</taxon>
        <taxon>Erythranthe</taxon>
    </lineage>
</organism>
<feature type="compositionally biased region" description="Polar residues" evidence="3">
    <location>
        <begin position="33"/>
        <end position="49"/>
    </location>
</feature>
<dbReference type="PANTHER" id="PTHR31342:SF18">
    <property type="entry name" value="OS01G0651932 PROTEIN"/>
    <property type="match status" value="1"/>
</dbReference>
<dbReference type="Proteomes" id="UP000030748">
    <property type="component" value="Unassembled WGS sequence"/>
</dbReference>
<dbReference type="InterPro" id="IPR040265">
    <property type="entry name" value="CHUP1/IPGA1-like"/>
</dbReference>
<dbReference type="PRINTS" id="PR01217">
    <property type="entry name" value="PRICHEXTENSN"/>
</dbReference>
<gene>
    <name evidence="4" type="ORF">MIMGU_mgv1a002686mg</name>
</gene>
<evidence type="ECO:0000256" key="2">
    <source>
        <dbReference type="SAM" id="Coils"/>
    </source>
</evidence>
<dbReference type="OrthoDB" id="1922539at2759"/>
<dbReference type="GO" id="GO:0055028">
    <property type="term" value="C:cortical microtubule"/>
    <property type="evidence" value="ECO:0000318"/>
    <property type="project" value="GO_Central"/>
</dbReference>
<dbReference type="KEGG" id="egt:105951438"/>